<gene>
    <name evidence="3" type="ORF">Bccel_4162</name>
</gene>
<keyword evidence="2" id="KW-0732">Signal</keyword>
<dbReference type="Proteomes" id="UP000036923">
    <property type="component" value="Unassembled WGS sequence"/>
</dbReference>
<feature type="signal peptide" evidence="2">
    <location>
        <begin position="1"/>
        <end position="21"/>
    </location>
</feature>
<organism evidence="3 4">
    <name type="scientific">Pseudobacteroides cellulosolvens ATCC 35603 = DSM 2933</name>
    <dbReference type="NCBI Taxonomy" id="398512"/>
    <lineage>
        <taxon>Bacteria</taxon>
        <taxon>Bacillati</taxon>
        <taxon>Bacillota</taxon>
        <taxon>Clostridia</taxon>
        <taxon>Eubacteriales</taxon>
        <taxon>Oscillospiraceae</taxon>
        <taxon>Pseudobacteroides</taxon>
    </lineage>
</organism>
<evidence type="ECO:0000256" key="1">
    <source>
        <dbReference type="SAM" id="MobiDB-lite"/>
    </source>
</evidence>
<feature type="region of interest" description="Disordered" evidence="1">
    <location>
        <begin position="43"/>
        <end position="139"/>
    </location>
</feature>
<dbReference type="AlphaFoldDB" id="A0A0L6JSU6"/>
<dbReference type="EMBL" id="LGTC01000001">
    <property type="protein sequence ID" value="KNY28888.1"/>
    <property type="molecule type" value="Genomic_DNA"/>
</dbReference>
<dbReference type="PROSITE" id="PS51257">
    <property type="entry name" value="PROKAR_LIPOPROTEIN"/>
    <property type="match status" value="1"/>
</dbReference>
<name>A0A0L6JSU6_9FIRM</name>
<dbReference type="RefSeq" id="WP_036937577.1">
    <property type="nucleotide sequence ID" value="NZ_JQKC01000005.1"/>
</dbReference>
<evidence type="ECO:0000256" key="2">
    <source>
        <dbReference type="SAM" id="SignalP"/>
    </source>
</evidence>
<reference evidence="4" key="1">
    <citation type="submission" date="2015-07" db="EMBL/GenBank/DDBJ databases">
        <title>Near-Complete Genome Sequence of the Cellulolytic Bacterium Bacteroides (Pseudobacteroides) cellulosolvens ATCC 35603.</title>
        <authorList>
            <person name="Dassa B."/>
            <person name="Utturkar S.M."/>
            <person name="Klingeman D.M."/>
            <person name="Hurt R.A."/>
            <person name="Keller M."/>
            <person name="Xu J."/>
            <person name="Reddy Y.H.K."/>
            <person name="Borovok I."/>
            <person name="Grinberg I.R."/>
            <person name="Lamed R."/>
            <person name="Zhivin O."/>
            <person name="Bayer E.A."/>
            <person name="Brown S.D."/>
        </authorList>
    </citation>
    <scope>NUCLEOTIDE SEQUENCE [LARGE SCALE GENOMIC DNA]</scope>
    <source>
        <strain evidence="4">DSM 2933</strain>
    </source>
</reference>
<evidence type="ECO:0000313" key="3">
    <source>
        <dbReference type="EMBL" id="KNY28888.1"/>
    </source>
</evidence>
<evidence type="ECO:0000313" key="4">
    <source>
        <dbReference type="Proteomes" id="UP000036923"/>
    </source>
</evidence>
<sequence precursor="true">MEKFKILFLVVAVIFSLTACSKSKNEFSNDDVMNSNEVIEANKKETPLPIDTPVPTPTVTPESIDETPKDNISPTEVINANKKVTSKPEAKPTVTPTPGLNNDSNKTTGAGEKIQQNDEFSNDDVMNSDEVINANKKPK</sequence>
<protein>
    <recommendedName>
        <fullName evidence="5">Lipoprotein</fullName>
    </recommendedName>
</protein>
<comment type="caution">
    <text evidence="3">The sequence shown here is derived from an EMBL/GenBank/DDBJ whole genome shotgun (WGS) entry which is preliminary data.</text>
</comment>
<proteinExistence type="predicted"/>
<evidence type="ECO:0008006" key="5">
    <source>
        <dbReference type="Google" id="ProtNLM"/>
    </source>
</evidence>
<accession>A0A0L6JSU6</accession>
<feature type="chain" id="PRO_5038871722" description="Lipoprotein" evidence="2">
    <location>
        <begin position="22"/>
        <end position="139"/>
    </location>
</feature>
<feature type="compositionally biased region" description="Polar residues" evidence="1">
    <location>
        <begin position="94"/>
        <end position="108"/>
    </location>
</feature>
<keyword evidence="4" id="KW-1185">Reference proteome</keyword>